<name>A0ABV1BUD5_9FIRM</name>
<comment type="caution">
    <text evidence="3">The sequence shown here is derived from an EMBL/GenBank/DDBJ whole genome shotgun (WGS) entry which is preliminary data.</text>
</comment>
<evidence type="ECO:0000313" key="4">
    <source>
        <dbReference type="Proteomes" id="UP001442364"/>
    </source>
</evidence>
<keyword evidence="4" id="KW-1185">Reference proteome</keyword>
<evidence type="ECO:0000313" key="3">
    <source>
        <dbReference type="EMBL" id="MEQ2379346.1"/>
    </source>
</evidence>
<dbReference type="PROSITE" id="PS51257">
    <property type="entry name" value="PROKAR_LIPOPROTEIN"/>
    <property type="match status" value="1"/>
</dbReference>
<dbReference type="InterPro" id="IPR029050">
    <property type="entry name" value="Immunoprotect_excell_Ig-like"/>
</dbReference>
<sequence length="251" mass="28590">MLYKPVEYMKKYIVCVTVVMLIMLCGCNKQKATDIVIDNSRYSQTTKADNPYKDQQSESTTENSLTSMEANAVEHYGGVYKCNDSVNISDFEITVQKVIIDKTYDEIELEASQYFKTEWIQKGSLSNYNSENMSLVYVYIKVKNIASNTAECPIGMASIGNYYDDNKYYRLSECAAIYPSSYERTTHCLYDDINAGEEKVYIVLFKVLDNYTDNDGSYSQLLINPCLELEINPATQGKKAPLVILDNISRE</sequence>
<dbReference type="EMBL" id="JBBMER010000003">
    <property type="protein sequence ID" value="MEQ2379346.1"/>
    <property type="molecule type" value="Genomic_DNA"/>
</dbReference>
<feature type="region of interest" description="Disordered" evidence="2">
    <location>
        <begin position="45"/>
        <end position="65"/>
    </location>
</feature>
<keyword evidence="1" id="KW-0732">Signal</keyword>
<gene>
    <name evidence="3" type="ORF">WMO14_05565</name>
</gene>
<dbReference type="Gene3D" id="2.60.40.1240">
    <property type="match status" value="1"/>
</dbReference>
<evidence type="ECO:0008006" key="5">
    <source>
        <dbReference type="Google" id="ProtNLM"/>
    </source>
</evidence>
<dbReference type="RefSeq" id="WP_349153426.1">
    <property type="nucleotide sequence ID" value="NZ_JBBMER010000003.1"/>
</dbReference>
<accession>A0ABV1BUD5</accession>
<reference evidence="3 4" key="1">
    <citation type="submission" date="2024-03" db="EMBL/GenBank/DDBJ databases">
        <title>Human intestinal bacterial collection.</title>
        <authorList>
            <person name="Pauvert C."/>
            <person name="Hitch T.C.A."/>
            <person name="Clavel T."/>
        </authorList>
    </citation>
    <scope>NUCLEOTIDE SEQUENCE [LARGE SCALE GENOMIC DNA]</scope>
    <source>
        <strain evidence="3 4">CLA-AA-H255</strain>
    </source>
</reference>
<evidence type="ECO:0000256" key="2">
    <source>
        <dbReference type="SAM" id="MobiDB-lite"/>
    </source>
</evidence>
<proteinExistence type="predicted"/>
<dbReference type="Proteomes" id="UP001442364">
    <property type="component" value="Unassembled WGS sequence"/>
</dbReference>
<protein>
    <recommendedName>
        <fullName evidence="5">DUF4352 domain-containing protein</fullName>
    </recommendedName>
</protein>
<organism evidence="3 4">
    <name type="scientific">[Lactobacillus] rogosae</name>
    <dbReference type="NCBI Taxonomy" id="706562"/>
    <lineage>
        <taxon>Bacteria</taxon>
        <taxon>Bacillati</taxon>
        <taxon>Bacillota</taxon>
        <taxon>Clostridia</taxon>
        <taxon>Lachnospirales</taxon>
        <taxon>Lachnospiraceae</taxon>
        <taxon>Lachnospira</taxon>
    </lineage>
</organism>
<evidence type="ECO:0000256" key="1">
    <source>
        <dbReference type="ARBA" id="ARBA00022729"/>
    </source>
</evidence>